<feature type="region of interest" description="Disordered" evidence="6">
    <location>
        <begin position="1"/>
        <end position="23"/>
    </location>
</feature>
<comment type="function">
    <text evidence="5">Modulates RecA activity.</text>
</comment>
<gene>
    <name evidence="5" type="primary">recX</name>
    <name evidence="9" type="ORF">ABDK96_03350</name>
</gene>
<name>A0ABV0IF64_9MICC</name>
<reference evidence="9 10" key="1">
    <citation type="submission" date="2024-05" db="EMBL/GenBank/DDBJ databases">
        <authorList>
            <person name="Yi C."/>
        </authorList>
    </citation>
    <scope>NUCLEOTIDE SEQUENCE [LARGE SCALE GENOMIC DNA]</scope>
    <source>
        <strain evidence="9 10">XS13</strain>
    </source>
</reference>
<comment type="similarity">
    <text evidence="2 5">Belongs to the RecX family.</text>
</comment>
<evidence type="ECO:0000259" key="8">
    <source>
        <dbReference type="Pfam" id="PF21982"/>
    </source>
</evidence>
<dbReference type="Pfam" id="PF21982">
    <property type="entry name" value="RecX_HTH1"/>
    <property type="match status" value="1"/>
</dbReference>
<dbReference type="InterPro" id="IPR003783">
    <property type="entry name" value="Regulatory_RecX"/>
</dbReference>
<evidence type="ECO:0000256" key="2">
    <source>
        <dbReference type="ARBA" id="ARBA00009695"/>
    </source>
</evidence>
<dbReference type="RefSeq" id="WP_347918956.1">
    <property type="nucleotide sequence ID" value="NZ_JBDXMX010000001.1"/>
</dbReference>
<dbReference type="PANTHER" id="PTHR33602">
    <property type="entry name" value="REGULATORY PROTEIN RECX FAMILY PROTEIN"/>
    <property type="match status" value="1"/>
</dbReference>
<evidence type="ECO:0000313" key="9">
    <source>
        <dbReference type="EMBL" id="MEO9246710.1"/>
    </source>
</evidence>
<feature type="domain" description="RecX first three-helical" evidence="8">
    <location>
        <begin position="28"/>
        <end position="67"/>
    </location>
</feature>
<dbReference type="Gene3D" id="1.10.10.10">
    <property type="entry name" value="Winged helix-like DNA-binding domain superfamily/Winged helix DNA-binding domain"/>
    <property type="match status" value="1"/>
</dbReference>
<evidence type="ECO:0000256" key="6">
    <source>
        <dbReference type="SAM" id="MobiDB-lite"/>
    </source>
</evidence>
<feature type="domain" description="RecX second three-helical" evidence="7">
    <location>
        <begin position="74"/>
        <end position="115"/>
    </location>
</feature>
<evidence type="ECO:0000256" key="3">
    <source>
        <dbReference type="ARBA" id="ARBA00018111"/>
    </source>
</evidence>
<evidence type="ECO:0000313" key="10">
    <source>
        <dbReference type="Proteomes" id="UP001484097"/>
    </source>
</evidence>
<comment type="subcellular location">
    <subcellularLocation>
        <location evidence="1 5">Cytoplasm</location>
    </subcellularLocation>
</comment>
<dbReference type="Proteomes" id="UP001484097">
    <property type="component" value="Unassembled WGS sequence"/>
</dbReference>
<dbReference type="InterPro" id="IPR053926">
    <property type="entry name" value="RecX_HTH_1st"/>
</dbReference>
<dbReference type="Pfam" id="PF02631">
    <property type="entry name" value="RecX_HTH2"/>
    <property type="match status" value="1"/>
</dbReference>
<evidence type="ECO:0000259" key="7">
    <source>
        <dbReference type="Pfam" id="PF02631"/>
    </source>
</evidence>
<feature type="region of interest" description="Disordered" evidence="6">
    <location>
        <begin position="135"/>
        <end position="154"/>
    </location>
</feature>
<protein>
    <recommendedName>
        <fullName evidence="3 5">Regulatory protein RecX</fullName>
    </recommendedName>
</protein>
<keyword evidence="4 5" id="KW-0963">Cytoplasm</keyword>
<evidence type="ECO:0000256" key="1">
    <source>
        <dbReference type="ARBA" id="ARBA00004496"/>
    </source>
</evidence>
<dbReference type="InterPro" id="IPR036388">
    <property type="entry name" value="WH-like_DNA-bd_sf"/>
</dbReference>
<dbReference type="HAMAP" id="MF_01114">
    <property type="entry name" value="RecX"/>
    <property type="match status" value="1"/>
</dbReference>
<dbReference type="PANTHER" id="PTHR33602:SF1">
    <property type="entry name" value="REGULATORY PROTEIN RECX FAMILY PROTEIN"/>
    <property type="match status" value="1"/>
</dbReference>
<organism evidence="9 10">
    <name type="scientific">Citricoccus nitrophenolicus</name>
    <dbReference type="NCBI Taxonomy" id="863575"/>
    <lineage>
        <taxon>Bacteria</taxon>
        <taxon>Bacillati</taxon>
        <taxon>Actinomycetota</taxon>
        <taxon>Actinomycetes</taxon>
        <taxon>Micrococcales</taxon>
        <taxon>Micrococcaceae</taxon>
        <taxon>Citricoccus</taxon>
    </lineage>
</organism>
<proteinExistence type="inferred from homology"/>
<dbReference type="InterPro" id="IPR053924">
    <property type="entry name" value="RecX_HTH_2nd"/>
</dbReference>
<comment type="caution">
    <text evidence="9">The sequence shown here is derived from an EMBL/GenBank/DDBJ whole genome shotgun (WGS) entry which is preliminary data.</text>
</comment>
<evidence type="ECO:0000256" key="4">
    <source>
        <dbReference type="ARBA" id="ARBA00022490"/>
    </source>
</evidence>
<dbReference type="EMBL" id="JBDXMX010000001">
    <property type="protein sequence ID" value="MEO9246710.1"/>
    <property type="molecule type" value="Genomic_DNA"/>
</dbReference>
<keyword evidence="10" id="KW-1185">Reference proteome</keyword>
<evidence type="ECO:0000256" key="5">
    <source>
        <dbReference type="HAMAP-Rule" id="MF_01114"/>
    </source>
</evidence>
<sequence length="187" mass="20635">MAPRHLRAVPDVPERLASDPDPAAAEVARTIVLRQLTGSPKSRRQLEEKLAERDVPEDVATAVLDRMEEVRLVDDSAYAEDFLRNRQRTKGLARGALRRELAQKGVSGEAAEQALEAISEDTEREAAVELVERRLRGRPVPDGEDPESRAERDKAVRRLAGMLARKGYPPGMALGVVREVLGGIEDD</sequence>
<accession>A0ABV0IF64</accession>